<feature type="compositionally biased region" description="Low complexity" evidence="1">
    <location>
        <begin position="399"/>
        <end position="415"/>
    </location>
</feature>
<dbReference type="NCBIfam" id="TIGR03543">
    <property type="entry name" value="divI1A_rptt_fam"/>
    <property type="match status" value="1"/>
</dbReference>
<evidence type="ECO:0000256" key="1">
    <source>
        <dbReference type="SAM" id="MobiDB-lite"/>
    </source>
</evidence>
<dbReference type="KEGG" id="bnm:BALAC2494_01462"/>
<feature type="compositionally biased region" description="Polar residues" evidence="1">
    <location>
        <begin position="361"/>
        <end position="383"/>
    </location>
</feature>
<feature type="region of interest" description="Disordered" evidence="1">
    <location>
        <begin position="483"/>
        <end position="547"/>
    </location>
</feature>
<name>A0A806FH60_BIFAN</name>
<protein>
    <submittedName>
        <fullName evidence="2">Hypothetical cytosolic protein</fullName>
    </submittedName>
</protein>
<evidence type="ECO:0000313" key="2">
    <source>
        <dbReference type="EMBL" id="AEK30717.1"/>
    </source>
</evidence>
<feature type="region of interest" description="Disordered" evidence="1">
    <location>
        <begin position="358"/>
        <end position="466"/>
    </location>
</feature>
<proteinExistence type="predicted"/>
<dbReference type="InterPro" id="IPR019932">
    <property type="entry name" value="CHP03543"/>
</dbReference>
<dbReference type="AlphaFoldDB" id="A0A806FH60"/>
<feature type="compositionally biased region" description="Polar residues" evidence="1">
    <location>
        <begin position="494"/>
        <end position="510"/>
    </location>
</feature>
<feature type="compositionally biased region" description="Polar residues" evidence="1">
    <location>
        <begin position="439"/>
        <end position="466"/>
    </location>
</feature>
<feature type="compositionally biased region" description="Polar residues" evidence="1">
    <location>
        <begin position="283"/>
        <end position="297"/>
    </location>
</feature>
<dbReference type="EMBL" id="CP002915">
    <property type="protein sequence ID" value="AEK30717.1"/>
    <property type="molecule type" value="Genomic_DNA"/>
</dbReference>
<feature type="compositionally biased region" description="Low complexity" evidence="1">
    <location>
        <begin position="17"/>
        <end position="27"/>
    </location>
</feature>
<feature type="compositionally biased region" description="Polar residues" evidence="1">
    <location>
        <begin position="259"/>
        <end position="275"/>
    </location>
</feature>
<feature type="region of interest" description="Disordered" evidence="1">
    <location>
        <begin position="1"/>
        <end position="40"/>
    </location>
</feature>
<evidence type="ECO:0000313" key="3">
    <source>
        <dbReference type="Proteomes" id="UP000008394"/>
    </source>
</evidence>
<sequence>MPRQPTAHSMEGTSMAQEQESSSTSTSIPRVGKHSRGYDPRQVDAFVAQAHRLYDEGDPSLTLAGIQNASFAMVKGGYVPANVDAMLDRLKSALCDKQTLAEISELGRVAWKAQMEESLRELQRHADRDHGARFASGQHKMLSYKRKQVDQLIDDIMDKAAYELSEVTTDGTHPAVGNDPYPNLNAKAIENAAFTVVKGPRGYDQRQVDYYLATCADLLGRLESYQRLNENGSIPASGTVERPASAAPVNGVKPLFANVPQTQGDEPENPATSPSIAADGSNAPVQATMGQADSTQGSFDELHAQEEAIFNAGTAAPSPVIPPATISQMPAAPVAAAALPFSEDSAPTETIAPVVEDHDTPSASTLGPGTHSASHASLSSIQPITPAPRTIPSYERAVAAQTPSTPATQTPSDSNASDDKADNAETVAPTQMKPFVAEQPQTSETLSSLASMVHETSSIPQSSSSLDEAKSIFDTLSVPKLTSVSIPDLPMPSSAHTSTESTDQSQNSVETNDDAVRRYIRESQMNIDIPDLAFPDAPSGRDSAPRQ</sequence>
<dbReference type="Proteomes" id="UP000008394">
    <property type="component" value="Chromosome"/>
</dbReference>
<feature type="region of interest" description="Disordered" evidence="1">
    <location>
        <begin position="256"/>
        <end position="297"/>
    </location>
</feature>
<gene>
    <name evidence="2" type="ORF">BALAC2494_01462</name>
</gene>
<accession>A0A806FH60</accession>
<reference evidence="2 3" key="1">
    <citation type="journal article" date="2011" name="J. Bacteriol.">
        <title>Genome Sequence of the Probiotic Strain Bifidobacterium animalis subsp. lactis CNCM I-2494.</title>
        <authorList>
            <person name="Chervaux C."/>
            <person name="Grimaldi C."/>
            <person name="Bolotin A."/>
            <person name="Quinquis B."/>
            <person name="Legrain-Raspaud S."/>
            <person name="van Hylckama Vlieg J.E."/>
            <person name="Denariaz G."/>
            <person name="Smokvina T."/>
        </authorList>
    </citation>
    <scope>NUCLEOTIDE SEQUENCE [LARGE SCALE GENOMIC DNA]</scope>
    <source>
        <strain evidence="2 3">CNCM I-2494</strain>
    </source>
</reference>
<organism evidence="2 3">
    <name type="scientific">Bifidobacterium animalis subsp. lactis CNCM I-2494</name>
    <dbReference type="NCBI Taxonomy" id="1042403"/>
    <lineage>
        <taxon>Bacteria</taxon>
        <taxon>Bacillati</taxon>
        <taxon>Actinomycetota</taxon>
        <taxon>Actinomycetes</taxon>
        <taxon>Bifidobacteriales</taxon>
        <taxon>Bifidobacteriaceae</taxon>
        <taxon>Bifidobacterium</taxon>
    </lineage>
</organism>
<dbReference type="InterPro" id="IPR019933">
    <property type="entry name" value="DivIVA_domain"/>
</dbReference>
<dbReference type="NCBIfam" id="TIGR03544">
    <property type="entry name" value="DivI1A_domain"/>
    <property type="match status" value="1"/>
</dbReference>